<gene>
    <name evidence="2" type="ORF">A2817_00645</name>
</gene>
<keyword evidence="1" id="KW-0812">Transmembrane</keyword>
<feature type="transmembrane region" description="Helical" evidence="1">
    <location>
        <begin position="6"/>
        <end position="31"/>
    </location>
</feature>
<comment type="caution">
    <text evidence="2">The sequence shown here is derived from an EMBL/GenBank/DDBJ whole genome shotgun (WGS) entry which is preliminary data.</text>
</comment>
<accession>A0A1F8EB97</accession>
<evidence type="ECO:0000313" key="3">
    <source>
        <dbReference type="Proteomes" id="UP000177594"/>
    </source>
</evidence>
<keyword evidence="1" id="KW-0472">Membrane</keyword>
<reference evidence="2 3" key="1">
    <citation type="journal article" date="2016" name="Nat. Commun.">
        <title>Thousands of microbial genomes shed light on interconnected biogeochemical processes in an aquifer system.</title>
        <authorList>
            <person name="Anantharaman K."/>
            <person name="Brown C.T."/>
            <person name="Hug L.A."/>
            <person name="Sharon I."/>
            <person name="Castelle C.J."/>
            <person name="Probst A.J."/>
            <person name="Thomas B.C."/>
            <person name="Singh A."/>
            <person name="Wilkins M.J."/>
            <person name="Karaoz U."/>
            <person name="Brodie E.L."/>
            <person name="Williams K.H."/>
            <person name="Hubbard S.S."/>
            <person name="Banfield J.F."/>
        </authorList>
    </citation>
    <scope>NUCLEOTIDE SEQUENCE [LARGE SCALE GENOMIC DNA]</scope>
</reference>
<organism evidence="2 3">
    <name type="scientific">Candidatus Yanofskybacteria bacterium RIFCSPHIGHO2_01_FULL_39_8b</name>
    <dbReference type="NCBI Taxonomy" id="1802659"/>
    <lineage>
        <taxon>Bacteria</taxon>
        <taxon>Candidatus Yanofskyibacteriota</taxon>
    </lineage>
</organism>
<evidence type="ECO:0000256" key="1">
    <source>
        <dbReference type="SAM" id="Phobius"/>
    </source>
</evidence>
<name>A0A1F8EB97_9BACT</name>
<protein>
    <submittedName>
        <fullName evidence="2">Uncharacterized protein</fullName>
    </submittedName>
</protein>
<evidence type="ECO:0000313" key="2">
    <source>
        <dbReference type="EMBL" id="OGM97408.1"/>
    </source>
</evidence>
<dbReference type="EMBL" id="MGIZ01000052">
    <property type="protein sequence ID" value="OGM97408.1"/>
    <property type="molecule type" value="Genomic_DNA"/>
</dbReference>
<dbReference type="AlphaFoldDB" id="A0A1F8EB97"/>
<proteinExistence type="predicted"/>
<dbReference type="Proteomes" id="UP000177594">
    <property type="component" value="Unassembled WGS sequence"/>
</dbReference>
<keyword evidence="1" id="KW-1133">Transmembrane helix</keyword>
<sequence length="72" mass="8232">MFLNIAVAAVWVEVIYVAMIILASVGIAECANSRKFEARKTKFETMSAKFEYRNSKYETISNIEIKKISNCF</sequence>